<accession>A0ABQ9IIJ3</accession>
<proteinExistence type="predicted"/>
<dbReference type="Proteomes" id="UP001159363">
    <property type="component" value="Chromosome 1"/>
</dbReference>
<protein>
    <submittedName>
        <fullName evidence="1">Uncharacterized protein</fullName>
    </submittedName>
</protein>
<comment type="caution">
    <text evidence="1">The sequence shown here is derived from an EMBL/GenBank/DDBJ whole genome shotgun (WGS) entry which is preliminary data.</text>
</comment>
<sequence length="89" mass="10070">MVSRRNAGRPLTGATPHFEEEVLLHVQSNPATSTRAIATQLGDHRTLWTVLREQLLHLFHPMGSGEYPTRLEILQWFLGQPNKGPLFAE</sequence>
<reference evidence="1 2" key="1">
    <citation type="submission" date="2023-02" db="EMBL/GenBank/DDBJ databases">
        <title>LHISI_Scaffold_Assembly.</title>
        <authorList>
            <person name="Stuart O.P."/>
            <person name="Cleave R."/>
            <person name="Magrath M.J.L."/>
            <person name="Mikheyev A.S."/>
        </authorList>
    </citation>
    <scope>NUCLEOTIDE SEQUENCE [LARGE SCALE GENOMIC DNA]</scope>
    <source>
        <strain evidence="1">Daus_M_001</strain>
        <tissue evidence="1">Leg muscle</tissue>
    </source>
</reference>
<name>A0ABQ9IIJ3_9NEOP</name>
<dbReference type="EMBL" id="JARBHB010000001">
    <property type="protein sequence ID" value="KAJ8896518.1"/>
    <property type="molecule type" value="Genomic_DNA"/>
</dbReference>
<gene>
    <name evidence="1" type="ORF">PR048_001862</name>
</gene>
<evidence type="ECO:0000313" key="1">
    <source>
        <dbReference type="EMBL" id="KAJ8896518.1"/>
    </source>
</evidence>
<keyword evidence="2" id="KW-1185">Reference proteome</keyword>
<evidence type="ECO:0000313" key="2">
    <source>
        <dbReference type="Proteomes" id="UP001159363"/>
    </source>
</evidence>
<organism evidence="1 2">
    <name type="scientific">Dryococelus australis</name>
    <dbReference type="NCBI Taxonomy" id="614101"/>
    <lineage>
        <taxon>Eukaryota</taxon>
        <taxon>Metazoa</taxon>
        <taxon>Ecdysozoa</taxon>
        <taxon>Arthropoda</taxon>
        <taxon>Hexapoda</taxon>
        <taxon>Insecta</taxon>
        <taxon>Pterygota</taxon>
        <taxon>Neoptera</taxon>
        <taxon>Polyneoptera</taxon>
        <taxon>Phasmatodea</taxon>
        <taxon>Verophasmatodea</taxon>
        <taxon>Anareolatae</taxon>
        <taxon>Phasmatidae</taxon>
        <taxon>Eurycanthinae</taxon>
        <taxon>Dryococelus</taxon>
    </lineage>
</organism>